<dbReference type="Gene3D" id="3.90.1820.10">
    <property type="entry name" value="AglA-like glucosidase"/>
    <property type="match status" value="1"/>
</dbReference>
<feature type="domain" description="Glycosyl hydrolase family 4 C-terminal" evidence="13">
    <location>
        <begin position="193"/>
        <end position="406"/>
    </location>
</feature>
<dbReference type="PANTHER" id="PTHR32092">
    <property type="entry name" value="6-PHOSPHO-BETA-GLUCOSIDASE-RELATED"/>
    <property type="match status" value="1"/>
</dbReference>
<keyword evidence="10" id="KW-0408">Iron</keyword>
<keyword evidence="6 10" id="KW-0464">Manganese</keyword>
<comment type="cofactor">
    <cofactor evidence="1">
        <name>Mn(2+)</name>
        <dbReference type="ChEBI" id="CHEBI:29035"/>
    </cofactor>
</comment>
<dbReference type="NCBIfam" id="NF011657">
    <property type="entry name" value="PRK15076.1"/>
    <property type="match status" value="1"/>
</dbReference>
<sequence length="434" mass="48489">MTKVTIIGAGSFFTHNIVIDILNIEGLDKGVIGLVDIDEKRLEIAHRLVEKVIALTGKDWSVTSSINRREVLPGSNFVINQIEVAGLSTVKHEYEIPLKYGVNQCIGDTMGPGGLFKTLRTLPAWRDIVADINELCPETTILNYTNPMSAVTLATTRLTDIPVVGLCHSIQNTSRQLASYLEVPYEELKWTAAGINHMSWFLELNHKGEDMYPVLKERIANNPALLAKDPVRLDAMKYLGSFVSESSGHFSEYIPYYRKRQDLIDKHCSTGYNGATGFYANNWPTWRKESDEDILKILSGESEIKLESSHEYAATIIEGMIKNTPQVIYGNVPNKGLIENLPSYGVVEVACLVDRNGIQPCHFGKLPEHLAALCRSNMAFFELAVQAVLENDKEKALYALTIDPLTSAVCSLAEIKEMFEELFEAEREFIGDLR</sequence>
<dbReference type="CDD" id="cd05297">
    <property type="entry name" value="GH4_alpha_glucosidase_galactosidase"/>
    <property type="match status" value="1"/>
</dbReference>
<evidence type="ECO:0000256" key="8">
    <source>
        <dbReference type="ARBA" id="ARBA00023295"/>
    </source>
</evidence>
<comment type="similarity">
    <text evidence="2 12">Belongs to the glycosyl hydrolase 4 family.</text>
</comment>
<evidence type="ECO:0000256" key="7">
    <source>
        <dbReference type="ARBA" id="ARBA00023277"/>
    </source>
</evidence>
<dbReference type="GO" id="GO:0016616">
    <property type="term" value="F:oxidoreductase activity, acting on the CH-OH group of donors, NAD or NADP as acceptor"/>
    <property type="evidence" value="ECO:0007669"/>
    <property type="project" value="InterPro"/>
</dbReference>
<dbReference type="SUPFAM" id="SSF56327">
    <property type="entry name" value="LDH C-terminal domain-like"/>
    <property type="match status" value="1"/>
</dbReference>
<evidence type="ECO:0000256" key="12">
    <source>
        <dbReference type="RuleBase" id="RU361152"/>
    </source>
</evidence>
<evidence type="ECO:0000256" key="11">
    <source>
        <dbReference type="PIRSR" id="PIRSR601088-4"/>
    </source>
</evidence>
<proteinExistence type="inferred from homology"/>
<evidence type="ECO:0000313" key="14">
    <source>
        <dbReference type="EMBL" id="WHY85941.1"/>
    </source>
</evidence>
<dbReference type="EMBL" id="CP126114">
    <property type="protein sequence ID" value="WHY85941.1"/>
    <property type="molecule type" value="Genomic_DNA"/>
</dbReference>
<dbReference type="PRINTS" id="PR00732">
    <property type="entry name" value="GLHYDRLASE4"/>
</dbReference>
<evidence type="ECO:0000256" key="4">
    <source>
        <dbReference type="ARBA" id="ARBA00022801"/>
    </source>
</evidence>
<keyword evidence="10" id="KW-0533">Nickel</keyword>
<feature type="site" description="Increases basicity of active site Tyr" evidence="11">
    <location>
        <position position="108"/>
    </location>
</feature>
<dbReference type="InterPro" id="IPR053715">
    <property type="entry name" value="GH4_Enzyme_sf"/>
</dbReference>
<evidence type="ECO:0000256" key="2">
    <source>
        <dbReference type="ARBA" id="ARBA00010141"/>
    </source>
</evidence>
<evidence type="ECO:0000256" key="9">
    <source>
        <dbReference type="PIRSR" id="PIRSR601088-2"/>
    </source>
</evidence>
<dbReference type="SUPFAM" id="SSF51735">
    <property type="entry name" value="NAD(P)-binding Rossmann-fold domains"/>
    <property type="match status" value="1"/>
</dbReference>
<reference evidence="14" key="1">
    <citation type="submission" date="2023-05" db="EMBL/GenBank/DDBJ databases">
        <title>Comparative genomics of Bacillaceae isolates and their secondary metabolite potential.</title>
        <authorList>
            <person name="Song L."/>
            <person name="Nielsen L.J."/>
            <person name="Mohite O."/>
            <person name="Xu X."/>
            <person name="Weber T."/>
            <person name="Kovacs A.T."/>
        </authorList>
    </citation>
    <scope>NUCLEOTIDE SEQUENCE</scope>
    <source>
        <strain evidence="14">XLM17</strain>
    </source>
</reference>
<gene>
    <name evidence="14" type="primary">melA</name>
    <name evidence="14" type="ORF">QNH39_25755</name>
</gene>
<keyword evidence="15" id="KW-1185">Reference proteome</keyword>
<dbReference type="InterPro" id="IPR001088">
    <property type="entry name" value="Glyco_hydro_4"/>
</dbReference>
<dbReference type="Pfam" id="PF02056">
    <property type="entry name" value="Glyco_hydro_4"/>
    <property type="match status" value="1"/>
</dbReference>
<dbReference type="GO" id="GO:0004557">
    <property type="term" value="F:alpha-galactosidase activity"/>
    <property type="evidence" value="ECO:0007669"/>
    <property type="project" value="UniProtKB-EC"/>
</dbReference>
<dbReference type="KEGG" id="nnv:QNH39_25755"/>
<keyword evidence="5 12" id="KW-0520">NAD</keyword>
<evidence type="ECO:0000259" key="13">
    <source>
        <dbReference type="Pfam" id="PF11975"/>
    </source>
</evidence>
<dbReference type="InterPro" id="IPR015955">
    <property type="entry name" value="Lactate_DH/Glyco_Ohase_4_C"/>
</dbReference>
<accession>A0AA95MRH0</accession>
<dbReference type="GO" id="GO:0005975">
    <property type="term" value="P:carbohydrate metabolic process"/>
    <property type="evidence" value="ECO:0007669"/>
    <property type="project" value="InterPro"/>
</dbReference>
<keyword evidence="8 12" id="KW-0326">Glycosidase</keyword>
<name>A0AA95MRH0_9BACI</name>
<dbReference type="Proteomes" id="UP001178288">
    <property type="component" value="Chromosome"/>
</dbReference>
<evidence type="ECO:0000256" key="1">
    <source>
        <dbReference type="ARBA" id="ARBA00001936"/>
    </source>
</evidence>
<keyword evidence="4 12" id="KW-0378">Hydrolase</keyword>
<evidence type="ECO:0000256" key="5">
    <source>
        <dbReference type="ARBA" id="ARBA00023027"/>
    </source>
</evidence>
<keyword evidence="7" id="KW-0119">Carbohydrate metabolism</keyword>
<feature type="binding site" evidence="10">
    <location>
        <position position="197"/>
    </location>
    <ligand>
        <name>Mn(2+)</name>
        <dbReference type="ChEBI" id="CHEBI:29035"/>
    </ligand>
</feature>
<dbReference type="GO" id="GO:0046872">
    <property type="term" value="F:metal ion binding"/>
    <property type="evidence" value="ECO:0007669"/>
    <property type="project" value="UniProtKB-KW"/>
</dbReference>
<dbReference type="Pfam" id="PF11975">
    <property type="entry name" value="Glyco_hydro_4C"/>
    <property type="match status" value="1"/>
</dbReference>
<dbReference type="InterPro" id="IPR022616">
    <property type="entry name" value="Glyco_hydro_4_C"/>
</dbReference>
<feature type="binding site" evidence="10">
    <location>
        <position position="167"/>
    </location>
    <ligand>
        <name>Mn(2+)</name>
        <dbReference type="ChEBI" id="CHEBI:29035"/>
    </ligand>
</feature>
<evidence type="ECO:0000256" key="6">
    <source>
        <dbReference type="ARBA" id="ARBA00023211"/>
    </source>
</evidence>
<evidence type="ECO:0000313" key="15">
    <source>
        <dbReference type="Proteomes" id="UP001178288"/>
    </source>
</evidence>
<feature type="binding site" evidence="9">
    <location>
        <position position="146"/>
    </location>
    <ligand>
        <name>substrate</name>
    </ligand>
</feature>
<dbReference type="EC" id="3.2.1.22" evidence="14"/>
<organism evidence="14 15">
    <name type="scientific">Neobacillus novalis</name>
    <dbReference type="NCBI Taxonomy" id="220687"/>
    <lineage>
        <taxon>Bacteria</taxon>
        <taxon>Bacillati</taxon>
        <taxon>Bacillota</taxon>
        <taxon>Bacilli</taxon>
        <taxon>Bacillales</taxon>
        <taxon>Bacillaceae</taxon>
        <taxon>Neobacillus</taxon>
    </lineage>
</organism>
<comment type="cofactor">
    <cofactor evidence="12">
        <name>NAD(+)</name>
        <dbReference type="ChEBI" id="CHEBI:57540"/>
    </cofactor>
    <text evidence="12">Binds 1 NAD(+) per subunit.</text>
</comment>
<dbReference type="PANTHER" id="PTHR32092:SF6">
    <property type="entry name" value="ALPHA-GALACTOSIDASE"/>
    <property type="match status" value="1"/>
</dbReference>
<dbReference type="AlphaFoldDB" id="A0AA95MRH0"/>
<keyword evidence="3 10" id="KW-0479">Metal-binding</keyword>
<dbReference type="InterPro" id="IPR036291">
    <property type="entry name" value="NAD(P)-bd_dom_sf"/>
</dbReference>
<dbReference type="RefSeq" id="WP_066093226.1">
    <property type="nucleotide sequence ID" value="NZ_CP126114.1"/>
</dbReference>
<evidence type="ECO:0000256" key="3">
    <source>
        <dbReference type="ARBA" id="ARBA00022723"/>
    </source>
</evidence>
<evidence type="ECO:0000256" key="10">
    <source>
        <dbReference type="PIRSR" id="PIRSR601088-3"/>
    </source>
</evidence>
<keyword evidence="10" id="KW-0170">Cobalt</keyword>
<protein>
    <submittedName>
        <fullName evidence="14">Alpha-galactosidase</fullName>
        <ecNumber evidence="14">3.2.1.22</ecNumber>
    </submittedName>
</protein>